<dbReference type="RefSeq" id="WP_342691503.1">
    <property type="nucleotide sequence ID" value="NZ_JBCGDP010000006.1"/>
</dbReference>
<dbReference type="Proteomes" id="UP001468798">
    <property type="component" value="Unassembled WGS sequence"/>
</dbReference>
<proteinExistence type="predicted"/>
<reference evidence="3 4" key="1">
    <citation type="submission" date="2024-03" db="EMBL/GenBank/DDBJ databases">
        <title>Two novel species of the genus Flavobacterium exhibiting potentially degradation of complex polysaccharides.</title>
        <authorList>
            <person name="Lian X."/>
        </authorList>
    </citation>
    <scope>NUCLEOTIDE SEQUENCE [LARGE SCALE GENOMIC DNA]</scope>
    <source>
        <strain evidence="3 4">N6</strain>
    </source>
</reference>
<evidence type="ECO:0000313" key="4">
    <source>
        <dbReference type="Proteomes" id="UP001468798"/>
    </source>
</evidence>
<gene>
    <name evidence="3" type="ORF">WFZ86_08310</name>
</gene>
<dbReference type="NCBIfam" id="TIGR04183">
    <property type="entry name" value="Por_Secre_tail"/>
    <property type="match status" value="1"/>
</dbReference>
<dbReference type="InterPro" id="IPR017853">
    <property type="entry name" value="GH"/>
</dbReference>
<dbReference type="Pfam" id="PF18962">
    <property type="entry name" value="Por_Secre_tail"/>
    <property type="match status" value="1"/>
</dbReference>
<evidence type="ECO:0000259" key="2">
    <source>
        <dbReference type="Pfam" id="PF18962"/>
    </source>
</evidence>
<evidence type="ECO:0000256" key="1">
    <source>
        <dbReference type="ARBA" id="ARBA00022729"/>
    </source>
</evidence>
<sequence>MTLSIKFKNFVFYLFFLVANIVFSQKVPLIKEQLLPLSHFEISSDYGKLVDGVTGLDNTLTYTPAENSSPISWSHKILIDLRGTYNITQLKAYDGYGTPTINWYAGTTPFNTTLIRGPISLTGFNSYNTQNVSANGVRYIILEQLENLSRFPSEIEVYGTAITTIPIVSSSIKPAVDAKQLLGGNGFFWEDPNNVGVFTNYRLFAESQWFFNDAQKLMVSPSNSGGVNMKAQLTSFKNKGTESVIVLQKSPNFIMNESATVHNGDYKPIAYNITDYNTPSNWLDIAKAYYRIAGYLGTQQIPNTDLNFNTTPRWNGDVLNVEESGLGLAKWIEILNEPDKNWSSPVTAGYYTPYTLASLMSAAYDGHQGTMSKAGIKTADPSMKVVMGGIYKLQVEYVKAMHEWAKVNRPDGKFPADAINFHHYNNNDNTGGQGTGTASVHPEQGQLFTQMQQVVEYRNKYLPDLEIWLSEWGMSTNLGNLKVPNLASYGTKEDVQGAWMIRTYLSLMKLNIDKSYMYATEDENDPNNNSLFGGVGILKHGTLEKKRSYYYVTDFINLFKNNNYKLKTDLSTANVRDYVFEDVAQGKEMRFVWSPTGNETTITNYNVNITGSNITGFQFTGGTHPINNYPNSNTITVTEIPRVYIYNTTALSVNENESERVVFYPNPTSGKVSINLPVQSITLLNLAGLELETFNLTNKTSEIDLKNYPTGVYVLKISTADNKTRSAKIIKR</sequence>
<feature type="domain" description="Secretion system C-terminal sorting" evidence="2">
    <location>
        <begin position="664"/>
        <end position="730"/>
    </location>
</feature>
<dbReference type="Gene3D" id="3.20.20.80">
    <property type="entry name" value="Glycosidases"/>
    <property type="match status" value="1"/>
</dbReference>
<dbReference type="SUPFAM" id="SSF51445">
    <property type="entry name" value="(Trans)glycosidases"/>
    <property type="match status" value="1"/>
</dbReference>
<dbReference type="InterPro" id="IPR026444">
    <property type="entry name" value="Secre_tail"/>
</dbReference>
<protein>
    <submittedName>
        <fullName evidence="3">T9SS type A sorting domain-containing protein</fullName>
    </submittedName>
</protein>
<name>A0ABU9NQF0_9FLAO</name>
<evidence type="ECO:0000313" key="3">
    <source>
        <dbReference type="EMBL" id="MEM0576499.1"/>
    </source>
</evidence>
<dbReference type="EMBL" id="JBCGDP010000006">
    <property type="protein sequence ID" value="MEM0576499.1"/>
    <property type="molecule type" value="Genomic_DNA"/>
</dbReference>
<keyword evidence="4" id="KW-1185">Reference proteome</keyword>
<accession>A0ABU9NQF0</accession>
<comment type="caution">
    <text evidence="3">The sequence shown here is derived from an EMBL/GenBank/DDBJ whole genome shotgun (WGS) entry which is preliminary data.</text>
</comment>
<keyword evidence="1" id="KW-0732">Signal</keyword>
<organism evidence="3 4">
    <name type="scientific">Flavobacterium polysaccharolyticum</name>
    <dbReference type="NCBI Taxonomy" id="3133148"/>
    <lineage>
        <taxon>Bacteria</taxon>
        <taxon>Pseudomonadati</taxon>
        <taxon>Bacteroidota</taxon>
        <taxon>Flavobacteriia</taxon>
        <taxon>Flavobacteriales</taxon>
        <taxon>Flavobacteriaceae</taxon>
        <taxon>Flavobacterium</taxon>
    </lineage>
</organism>